<reference evidence="3 4" key="1">
    <citation type="submission" date="2015-10" db="EMBL/GenBank/DDBJ databases">
        <title>A novel member of the family Ruminococcaceae isolated from human faeces.</title>
        <authorList>
            <person name="Shkoporov A.N."/>
            <person name="Chaplin A.V."/>
            <person name="Motuzova O.V."/>
            <person name="Kafarskaia L.I."/>
            <person name="Efimov B.A."/>
        </authorList>
    </citation>
    <scope>NUCLEOTIDE SEQUENCE [LARGE SCALE GENOMIC DNA]</scope>
    <source>
        <strain evidence="3 4">668</strain>
    </source>
</reference>
<evidence type="ECO:0000313" key="3">
    <source>
        <dbReference type="EMBL" id="KUE77945.1"/>
    </source>
</evidence>
<organism evidence="3 4">
    <name type="scientific">Ruthenibacterium lactatiformans</name>
    <dbReference type="NCBI Taxonomy" id="1550024"/>
    <lineage>
        <taxon>Bacteria</taxon>
        <taxon>Bacillati</taxon>
        <taxon>Bacillota</taxon>
        <taxon>Clostridia</taxon>
        <taxon>Eubacteriales</taxon>
        <taxon>Oscillospiraceae</taxon>
        <taxon>Ruthenibacterium</taxon>
    </lineage>
</organism>
<dbReference type="Pfam" id="PF14195">
    <property type="entry name" value="DUF4316"/>
    <property type="match status" value="1"/>
</dbReference>
<evidence type="ECO:0000313" key="4">
    <source>
        <dbReference type="Proteomes" id="UP000053433"/>
    </source>
</evidence>
<dbReference type="InterPro" id="IPR025465">
    <property type="entry name" value="DUF4316"/>
</dbReference>
<dbReference type="Proteomes" id="UP000053433">
    <property type="component" value="Unassembled WGS sequence"/>
</dbReference>
<comment type="caution">
    <text evidence="3">The sequence shown here is derived from an EMBL/GenBank/DDBJ whole genome shotgun (WGS) entry which is preliminary data.</text>
</comment>
<evidence type="ECO:0000259" key="2">
    <source>
        <dbReference type="Pfam" id="PF14195"/>
    </source>
</evidence>
<protein>
    <recommendedName>
        <fullName evidence="2">DUF4316 domain-containing protein</fullName>
    </recommendedName>
</protein>
<sequence length="59" mass="6857">MPEKYDPLKSAVLTTEQNYNMIDGILNNGPAPVLPPEEKPLDKVREIPPKRRSREREER</sequence>
<evidence type="ECO:0000256" key="1">
    <source>
        <dbReference type="SAM" id="MobiDB-lite"/>
    </source>
</evidence>
<feature type="compositionally biased region" description="Basic and acidic residues" evidence="1">
    <location>
        <begin position="36"/>
        <end position="59"/>
    </location>
</feature>
<dbReference type="AlphaFoldDB" id="A0A0W7TVR7"/>
<dbReference type="RefSeq" id="WP_058722645.1">
    <property type="nucleotide sequence ID" value="NZ_LMUA01000001.1"/>
</dbReference>
<name>A0A0W7TVR7_9FIRM</name>
<feature type="region of interest" description="Disordered" evidence="1">
    <location>
        <begin position="29"/>
        <end position="59"/>
    </location>
</feature>
<proteinExistence type="predicted"/>
<accession>A0A0W7TVR7</accession>
<feature type="domain" description="DUF4316" evidence="2">
    <location>
        <begin position="4"/>
        <end position="45"/>
    </location>
</feature>
<gene>
    <name evidence="3" type="ORF">ASJ35_01325</name>
</gene>
<dbReference type="EMBL" id="LMUA01000001">
    <property type="protein sequence ID" value="KUE77945.1"/>
    <property type="molecule type" value="Genomic_DNA"/>
</dbReference>